<dbReference type="EMBL" id="QEHR01000003">
    <property type="protein sequence ID" value="PVW15757.1"/>
    <property type="molecule type" value="Genomic_DNA"/>
</dbReference>
<feature type="transmembrane region" description="Helical" evidence="2">
    <location>
        <begin position="128"/>
        <end position="151"/>
    </location>
</feature>
<keyword evidence="2" id="KW-0812">Transmembrane</keyword>
<dbReference type="Gene3D" id="3.40.50.720">
    <property type="entry name" value="NAD(P)-binding Rossmann-like Domain"/>
    <property type="match status" value="2"/>
</dbReference>
<dbReference type="AlphaFoldDB" id="A0A2U0I3S0"/>
<dbReference type="Pfam" id="PF02719">
    <property type="entry name" value="Polysacc_synt_2"/>
    <property type="match status" value="1"/>
</dbReference>
<dbReference type="InterPro" id="IPR036291">
    <property type="entry name" value="NAD(P)-bd_dom_sf"/>
</dbReference>
<dbReference type="RefSeq" id="WP_116693779.1">
    <property type="nucleotide sequence ID" value="NZ_QEHR01000003.1"/>
</dbReference>
<sequence length="664" mass="74330">MENKLINALKVIVSSKQNKLDIRNIKYLPRWLVLCIDVFLLFCSVALTVFVLSGLHIKPLAPISIAKQILIAIGINIVCMLLYKTYAGLIRHSSFMDALKLFLASFSTFILLSIINVVMASILGEKIFLNTSIILYTFFSFTFLFLFRLAVKQFYEYFKLFQATAKSEKAVIIGIDENAISIASALELEHPQRFKIEGFATNRLSKKHLSILGKPVLNVQDKLSQAVLELNAKAVILSGSTLSAKEKFTLVEDCLNHDIKVYNSPLVQDYNKNTSVTNQVRNLQIEDLLERKPIELHSQEKFKQLQGKTVLVTGGAGSIGSEIVRQLTKYSPKLVLILDQAETPLHLLQLELMNRYPNFNFKCIVCDVANRNRLRTFFNTYNIDVVYHAAAYKHVPLMENNCPEAVVTNIYGTKNLADLSVINKVSRFVMVSTDKAVNPSNVMGASKRAAEMYVQSRNFYTNGTGKPCKTKFITTRFGNVLGSNGSVVPLFKKQIEKGGPVTITHPDIIRYFMTIPEACQLVLEAGAMGKGGEIFIFDMGEPVRIMDLAIKMIKLAGYSPYTDIEIKISGLRPGEKLYEELISDTSKALPTHHEKIMIGKDVTKDFNVVDAKVVKIIEAALRYDDKEVVGKLKDLVSEFVSKNSKYEALDKSKSKAETEIGIEG</sequence>
<keyword evidence="2" id="KW-0472">Membrane</keyword>
<dbReference type="InterPro" id="IPR003869">
    <property type="entry name" value="Polysac_CapD-like"/>
</dbReference>
<name>A0A2U0I3S0_9FLAO</name>
<dbReference type="PANTHER" id="PTHR43318:SF1">
    <property type="entry name" value="POLYSACCHARIDE BIOSYNTHESIS PROTEIN EPSC-RELATED"/>
    <property type="match status" value="1"/>
</dbReference>
<proteinExistence type="inferred from homology"/>
<evidence type="ECO:0000313" key="4">
    <source>
        <dbReference type="EMBL" id="PVW15757.1"/>
    </source>
</evidence>
<dbReference type="OrthoDB" id="9803111at2"/>
<evidence type="ECO:0000256" key="2">
    <source>
        <dbReference type="SAM" id="Phobius"/>
    </source>
</evidence>
<accession>A0A2U0I3S0</accession>
<reference evidence="4 5" key="1">
    <citation type="submission" date="2018-04" db="EMBL/GenBank/DDBJ databases">
        <title>Marixanthomonas spongiae HN-E44 sp. nov., isolated from a marine sponge.</title>
        <authorList>
            <person name="Luo L."/>
            <person name="Zhuang L."/>
        </authorList>
    </citation>
    <scope>NUCLEOTIDE SEQUENCE [LARGE SCALE GENOMIC DNA]</scope>
    <source>
        <strain evidence="4 5">HN-E44</strain>
    </source>
</reference>
<evidence type="ECO:0000256" key="1">
    <source>
        <dbReference type="ARBA" id="ARBA00007430"/>
    </source>
</evidence>
<feature type="transmembrane region" description="Helical" evidence="2">
    <location>
        <begin position="31"/>
        <end position="57"/>
    </location>
</feature>
<dbReference type="Proteomes" id="UP000245962">
    <property type="component" value="Unassembled WGS sequence"/>
</dbReference>
<evidence type="ECO:0000313" key="5">
    <source>
        <dbReference type="Proteomes" id="UP000245962"/>
    </source>
</evidence>
<dbReference type="PANTHER" id="PTHR43318">
    <property type="entry name" value="UDP-N-ACETYLGLUCOSAMINE 4,6-DEHYDRATASE"/>
    <property type="match status" value="1"/>
</dbReference>
<organism evidence="4 5">
    <name type="scientific">Marixanthomonas spongiae</name>
    <dbReference type="NCBI Taxonomy" id="2174845"/>
    <lineage>
        <taxon>Bacteria</taxon>
        <taxon>Pseudomonadati</taxon>
        <taxon>Bacteroidota</taxon>
        <taxon>Flavobacteriia</taxon>
        <taxon>Flavobacteriales</taxon>
        <taxon>Flavobacteriaceae</taxon>
        <taxon>Marixanthomonas</taxon>
    </lineage>
</organism>
<feature type="transmembrane region" description="Helical" evidence="2">
    <location>
        <begin position="69"/>
        <end position="89"/>
    </location>
</feature>
<evidence type="ECO:0000259" key="3">
    <source>
        <dbReference type="Pfam" id="PF02719"/>
    </source>
</evidence>
<comment type="caution">
    <text evidence="4">The sequence shown here is derived from an EMBL/GenBank/DDBJ whole genome shotgun (WGS) entry which is preliminary data.</text>
</comment>
<keyword evidence="2" id="KW-1133">Transmembrane helix</keyword>
<feature type="transmembrane region" description="Helical" evidence="2">
    <location>
        <begin position="101"/>
        <end position="122"/>
    </location>
</feature>
<dbReference type="InterPro" id="IPR051203">
    <property type="entry name" value="Polysaccharide_Synthase-Rel"/>
</dbReference>
<dbReference type="SUPFAM" id="SSF51735">
    <property type="entry name" value="NAD(P)-binding Rossmann-fold domains"/>
    <property type="match status" value="1"/>
</dbReference>
<gene>
    <name evidence="4" type="ORF">DDV96_05675</name>
</gene>
<feature type="domain" description="Polysaccharide biosynthesis protein CapD-like" evidence="3">
    <location>
        <begin position="310"/>
        <end position="599"/>
    </location>
</feature>
<protein>
    <submittedName>
        <fullName evidence="4">Polysaccharide biosynthesis protein</fullName>
    </submittedName>
</protein>
<keyword evidence="5" id="KW-1185">Reference proteome</keyword>
<dbReference type="CDD" id="cd05237">
    <property type="entry name" value="UDP_invert_4-6DH_SDR_e"/>
    <property type="match status" value="1"/>
</dbReference>
<comment type="similarity">
    <text evidence="1">Belongs to the polysaccharide synthase family.</text>
</comment>